<sequence>MLVGNILFACSNFDINKILYPSDSGYIEQTIPVAFAGRWVNKKNPSYNYCYPQTDFSEYAILNITPEHNVLEFIGFSLHKVAKFYSLTQDAFSAQVKAKTIDMGEINEEAEDKIENLSAKLVDKNTIIVDSKRYYRCP</sequence>
<accession>A0ABV6HWG4</accession>
<protein>
    <recommendedName>
        <fullName evidence="3">Lipoprotein</fullName>
    </recommendedName>
</protein>
<evidence type="ECO:0000313" key="2">
    <source>
        <dbReference type="Proteomes" id="UP001589769"/>
    </source>
</evidence>
<dbReference type="EMBL" id="JBHLWA010000030">
    <property type="protein sequence ID" value="MFC0323226.1"/>
    <property type="molecule type" value="Genomic_DNA"/>
</dbReference>
<comment type="caution">
    <text evidence="1">The sequence shown here is derived from an EMBL/GenBank/DDBJ whole genome shotgun (WGS) entry which is preliminary data.</text>
</comment>
<evidence type="ECO:0008006" key="3">
    <source>
        <dbReference type="Google" id="ProtNLM"/>
    </source>
</evidence>
<name>A0ABV6HWG4_9PAST</name>
<keyword evidence="2" id="KW-1185">Reference proteome</keyword>
<dbReference type="RefSeq" id="WP_382374625.1">
    <property type="nucleotide sequence ID" value="NZ_JBHLWA010000030.1"/>
</dbReference>
<proteinExistence type="predicted"/>
<dbReference type="Proteomes" id="UP001589769">
    <property type="component" value="Unassembled WGS sequence"/>
</dbReference>
<gene>
    <name evidence="1" type="ORF">ACFFHT_06590</name>
</gene>
<evidence type="ECO:0000313" key="1">
    <source>
        <dbReference type="EMBL" id="MFC0323226.1"/>
    </source>
</evidence>
<reference evidence="1 2" key="1">
    <citation type="submission" date="2024-09" db="EMBL/GenBank/DDBJ databases">
        <authorList>
            <person name="Sun Q."/>
            <person name="Mori K."/>
        </authorList>
    </citation>
    <scope>NUCLEOTIDE SEQUENCE [LARGE SCALE GENOMIC DNA]</scope>
    <source>
        <strain evidence="1 2">CCM 7538</strain>
    </source>
</reference>
<organism evidence="1 2">
    <name type="scientific">Gallibacterium melopsittaci</name>
    <dbReference type="NCBI Taxonomy" id="516063"/>
    <lineage>
        <taxon>Bacteria</taxon>
        <taxon>Pseudomonadati</taxon>
        <taxon>Pseudomonadota</taxon>
        <taxon>Gammaproteobacteria</taxon>
        <taxon>Pasteurellales</taxon>
        <taxon>Pasteurellaceae</taxon>
        <taxon>Gallibacterium</taxon>
    </lineage>
</organism>